<dbReference type="RefSeq" id="WP_068812501.1">
    <property type="nucleotide sequence ID" value="NZ_BMIY01000001.1"/>
</dbReference>
<comment type="caution">
    <text evidence="2">The sequence shown here is derived from an EMBL/GenBank/DDBJ whole genome shotgun (WGS) entry which is preliminary data.</text>
</comment>
<accession>A0A917LPS7</accession>
<dbReference type="EMBL" id="BMIY01000001">
    <property type="protein sequence ID" value="GGG47851.1"/>
    <property type="molecule type" value="Genomic_DNA"/>
</dbReference>
<reference evidence="2" key="2">
    <citation type="submission" date="2020-09" db="EMBL/GenBank/DDBJ databases">
        <authorList>
            <person name="Sun Q."/>
            <person name="Zhou Y."/>
        </authorList>
    </citation>
    <scope>NUCLEOTIDE SEQUENCE</scope>
    <source>
        <strain evidence="2">CGMCC 1.15425</strain>
    </source>
</reference>
<keyword evidence="3" id="KW-1185">Reference proteome</keyword>
<evidence type="ECO:0000256" key="1">
    <source>
        <dbReference type="SAM" id="Coils"/>
    </source>
</evidence>
<keyword evidence="1" id="KW-0175">Coiled coil</keyword>
<name>A0A917LPS7_9GAMM</name>
<dbReference type="AlphaFoldDB" id="A0A917LPS7"/>
<feature type="coiled-coil region" evidence="1">
    <location>
        <begin position="8"/>
        <end position="64"/>
    </location>
</feature>
<dbReference type="Proteomes" id="UP000627715">
    <property type="component" value="Unassembled WGS sequence"/>
</dbReference>
<organism evidence="2 3">
    <name type="scientific">Pseudohongiella nitratireducens</name>
    <dbReference type="NCBI Taxonomy" id="1768907"/>
    <lineage>
        <taxon>Bacteria</taxon>
        <taxon>Pseudomonadati</taxon>
        <taxon>Pseudomonadota</taxon>
        <taxon>Gammaproteobacteria</taxon>
        <taxon>Pseudomonadales</taxon>
        <taxon>Pseudohongiellaceae</taxon>
        <taxon>Pseudohongiella</taxon>
    </lineage>
</organism>
<gene>
    <name evidence="2" type="ORF">GCM10011403_01100</name>
</gene>
<evidence type="ECO:0000313" key="3">
    <source>
        <dbReference type="Proteomes" id="UP000627715"/>
    </source>
</evidence>
<reference evidence="2" key="1">
    <citation type="journal article" date="2014" name="Int. J. Syst. Evol. Microbiol.">
        <title>Complete genome sequence of Corynebacterium casei LMG S-19264T (=DSM 44701T), isolated from a smear-ripened cheese.</title>
        <authorList>
            <consortium name="US DOE Joint Genome Institute (JGI-PGF)"/>
            <person name="Walter F."/>
            <person name="Albersmeier A."/>
            <person name="Kalinowski J."/>
            <person name="Ruckert C."/>
        </authorList>
    </citation>
    <scope>NUCLEOTIDE SEQUENCE</scope>
    <source>
        <strain evidence="2">CGMCC 1.15425</strain>
    </source>
</reference>
<sequence length="92" mass="10589">MSNKDAYIEKAQAKIEEYSAKLDQLRAQAKSKQADEKIEAQKHADQMEADLQVARQKLSELSKSTEDNASDLSDRFKTLSDDLETSFRRFFK</sequence>
<protein>
    <submittedName>
        <fullName evidence="2">Uncharacterized protein</fullName>
    </submittedName>
</protein>
<evidence type="ECO:0000313" key="2">
    <source>
        <dbReference type="EMBL" id="GGG47851.1"/>
    </source>
</evidence>
<proteinExistence type="predicted"/>